<dbReference type="AlphaFoldDB" id="A0A7I7NWS6"/>
<keyword evidence="3" id="KW-1185">Reference proteome</keyword>
<evidence type="ECO:0000313" key="2">
    <source>
        <dbReference type="EMBL" id="BBY01127.1"/>
    </source>
</evidence>
<dbReference type="RefSeq" id="WP_163674180.1">
    <property type="nucleotide sequence ID" value="NZ_AP022582.1"/>
</dbReference>
<feature type="region of interest" description="Disordered" evidence="1">
    <location>
        <begin position="22"/>
        <end position="54"/>
    </location>
</feature>
<dbReference type="KEGG" id="mseo:MSEO_16260"/>
<evidence type="ECO:0000313" key="3">
    <source>
        <dbReference type="Proteomes" id="UP000466632"/>
    </source>
</evidence>
<organism evidence="2 3">
    <name type="scientific">Mycobacterium seoulense</name>
    <dbReference type="NCBI Taxonomy" id="386911"/>
    <lineage>
        <taxon>Bacteria</taxon>
        <taxon>Bacillati</taxon>
        <taxon>Actinomycetota</taxon>
        <taxon>Actinomycetes</taxon>
        <taxon>Mycobacteriales</taxon>
        <taxon>Mycobacteriaceae</taxon>
        <taxon>Mycobacterium</taxon>
    </lineage>
</organism>
<dbReference type="Proteomes" id="UP000466632">
    <property type="component" value="Chromosome"/>
</dbReference>
<evidence type="ECO:0000256" key="1">
    <source>
        <dbReference type="SAM" id="MobiDB-lite"/>
    </source>
</evidence>
<gene>
    <name evidence="2" type="ORF">MSEO_16260</name>
</gene>
<proteinExistence type="predicted"/>
<accession>A0A7I7NWS6</accession>
<sequence>MTTPDKDSFGQELENIVDRLEEKVADDREAEGVDGKPSDRESAPTRGADDEPPD</sequence>
<dbReference type="EMBL" id="AP022582">
    <property type="protein sequence ID" value="BBY01127.1"/>
    <property type="molecule type" value="Genomic_DNA"/>
</dbReference>
<protein>
    <submittedName>
        <fullName evidence="2">Uncharacterized protein</fullName>
    </submittedName>
</protein>
<name>A0A7I7NWS6_9MYCO</name>
<reference evidence="2 3" key="1">
    <citation type="journal article" date="2019" name="Emerg. Microbes Infect.">
        <title>Comprehensive subspecies identification of 175 nontuberculous mycobacteria species based on 7547 genomic profiles.</title>
        <authorList>
            <person name="Matsumoto Y."/>
            <person name="Kinjo T."/>
            <person name="Motooka D."/>
            <person name="Nabeya D."/>
            <person name="Jung N."/>
            <person name="Uechi K."/>
            <person name="Horii T."/>
            <person name="Iida T."/>
            <person name="Fujita J."/>
            <person name="Nakamura S."/>
        </authorList>
    </citation>
    <scope>NUCLEOTIDE SEQUENCE [LARGE SCALE GENOMIC DNA]</scope>
    <source>
        <strain evidence="2 3">JCM 16018</strain>
    </source>
</reference>